<sequence>MLIFIVIKRLLVKPHPTRSSNALIQRAHPTRSSNALIQRAHPTRSSNALIQRAHPTRSSNALIQRAHRGPRQAAPVDAPRWPPALCSLWAPASPASHALPNPATPRAEAFSSARSTC</sequence>
<proteinExistence type="predicted"/>
<accession>A0A5E4AUL7</accession>
<comment type="caution">
    <text evidence="2">The sequence shown here is derived from an EMBL/GenBank/DDBJ whole genome shotgun (WGS) entry which is preliminary data.</text>
</comment>
<reference evidence="2" key="1">
    <citation type="submission" date="2019-04" db="EMBL/GenBank/DDBJ databases">
        <authorList>
            <person name="Alioto T."/>
            <person name="Alioto T."/>
        </authorList>
    </citation>
    <scope>NUCLEOTIDE SEQUENCE [LARGE SCALE GENOMIC DNA]</scope>
</reference>
<evidence type="ECO:0000313" key="2">
    <source>
        <dbReference type="EMBL" id="VTJ61034.1"/>
    </source>
</evidence>
<feature type="region of interest" description="Disordered" evidence="1">
    <location>
        <begin position="41"/>
        <end position="60"/>
    </location>
</feature>
<dbReference type="AlphaFoldDB" id="A0A5E4AUL7"/>
<evidence type="ECO:0000313" key="3">
    <source>
        <dbReference type="Proteomes" id="UP000335636"/>
    </source>
</evidence>
<evidence type="ECO:0000256" key="1">
    <source>
        <dbReference type="SAM" id="MobiDB-lite"/>
    </source>
</evidence>
<dbReference type="EMBL" id="CABDUW010000163">
    <property type="protein sequence ID" value="VTJ61034.1"/>
    <property type="molecule type" value="Genomic_DNA"/>
</dbReference>
<feature type="region of interest" description="Disordered" evidence="1">
    <location>
        <begin position="93"/>
        <end position="117"/>
    </location>
</feature>
<protein>
    <submittedName>
        <fullName evidence="2">Uncharacterized protein</fullName>
    </submittedName>
</protein>
<organism evidence="2 3">
    <name type="scientific">Marmota monax</name>
    <name type="common">Woodchuck</name>
    <dbReference type="NCBI Taxonomy" id="9995"/>
    <lineage>
        <taxon>Eukaryota</taxon>
        <taxon>Metazoa</taxon>
        <taxon>Chordata</taxon>
        <taxon>Craniata</taxon>
        <taxon>Vertebrata</taxon>
        <taxon>Euteleostomi</taxon>
        <taxon>Mammalia</taxon>
        <taxon>Eutheria</taxon>
        <taxon>Euarchontoglires</taxon>
        <taxon>Glires</taxon>
        <taxon>Rodentia</taxon>
        <taxon>Sciuromorpha</taxon>
        <taxon>Sciuridae</taxon>
        <taxon>Xerinae</taxon>
        <taxon>Marmotini</taxon>
        <taxon>Marmota</taxon>
    </lineage>
</organism>
<gene>
    <name evidence="2" type="ORF">MONAX_5E028344</name>
</gene>
<keyword evidence="3" id="KW-1185">Reference proteome</keyword>
<dbReference type="Proteomes" id="UP000335636">
    <property type="component" value="Unassembled WGS sequence"/>
</dbReference>
<name>A0A5E4AUL7_MARMO</name>